<accession>A0A7W7YUD9</accession>
<dbReference type="InterPro" id="IPR036188">
    <property type="entry name" value="FAD/NAD-bd_sf"/>
</dbReference>
<dbReference type="InterPro" id="IPR016156">
    <property type="entry name" value="FAD/NAD-linked_Rdtase_dimer_sf"/>
</dbReference>
<evidence type="ECO:0000256" key="5">
    <source>
        <dbReference type="PIRSR" id="PIRSR000350-3"/>
    </source>
</evidence>
<keyword evidence="5" id="KW-0520">NAD</keyword>
<dbReference type="SUPFAM" id="SSF51905">
    <property type="entry name" value="FAD/NAD(P)-binding domain"/>
    <property type="match status" value="1"/>
</dbReference>
<evidence type="ECO:0000313" key="8">
    <source>
        <dbReference type="EMBL" id="MBB5042312.1"/>
    </source>
</evidence>
<dbReference type="RefSeq" id="WP_184143009.1">
    <property type="nucleotide sequence ID" value="NZ_JACHIK010000004.1"/>
</dbReference>
<dbReference type="FunFam" id="3.30.390.30:FF:000001">
    <property type="entry name" value="Dihydrolipoyl dehydrogenase"/>
    <property type="match status" value="1"/>
</dbReference>
<proteinExistence type="inferred from homology"/>
<dbReference type="PANTHER" id="PTHR43014">
    <property type="entry name" value="MERCURIC REDUCTASE"/>
    <property type="match status" value="1"/>
</dbReference>
<dbReference type="PRINTS" id="PR00411">
    <property type="entry name" value="PNDRDTASEI"/>
</dbReference>
<dbReference type="NCBIfam" id="NF004991">
    <property type="entry name" value="PRK06370.1-3"/>
    <property type="match status" value="1"/>
</dbReference>
<dbReference type="EMBL" id="JACHIK010000004">
    <property type="protein sequence ID" value="MBB5042312.1"/>
    <property type="molecule type" value="Genomic_DNA"/>
</dbReference>
<comment type="caution">
    <text evidence="8">The sequence shown here is derived from an EMBL/GenBank/DDBJ whole genome shotgun (WGS) entry which is preliminary data.</text>
</comment>
<dbReference type="Gene3D" id="3.30.390.30">
    <property type="match status" value="1"/>
</dbReference>
<keyword evidence="8" id="KW-0670">Pyruvate</keyword>
<evidence type="ECO:0000313" key="9">
    <source>
        <dbReference type="Proteomes" id="UP000535406"/>
    </source>
</evidence>
<dbReference type="PIRSF" id="PIRSF000350">
    <property type="entry name" value="Mercury_reductase_MerA"/>
    <property type="match status" value="1"/>
</dbReference>
<evidence type="ECO:0000256" key="3">
    <source>
        <dbReference type="ARBA" id="ARBA00022827"/>
    </source>
</evidence>
<keyword evidence="5" id="KW-0547">Nucleotide-binding</keyword>
<dbReference type="SUPFAM" id="SSF55424">
    <property type="entry name" value="FAD/NAD-linked reductases, dimerisation (C-terminal) domain"/>
    <property type="match status" value="1"/>
</dbReference>
<evidence type="ECO:0000259" key="6">
    <source>
        <dbReference type="Pfam" id="PF02852"/>
    </source>
</evidence>
<evidence type="ECO:0000256" key="1">
    <source>
        <dbReference type="ARBA" id="ARBA00007532"/>
    </source>
</evidence>
<dbReference type="Pfam" id="PF07992">
    <property type="entry name" value="Pyr_redox_2"/>
    <property type="match status" value="1"/>
</dbReference>
<feature type="domain" description="Pyridine nucleotide-disulphide oxidoreductase dimerisation" evidence="6">
    <location>
        <begin position="372"/>
        <end position="480"/>
    </location>
</feature>
<organism evidence="8 9">
    <name type="scientific">Shinella fusca</name>
    <dbReference type="NCBI Taxonomy" id="544480"/>
    <lineage>
        <taxon>Bacteria</taxon>
        <taxon>Pseudomonadati</taxon>
        <taxon>Pseudomonadota</taxon>
        <taxon>Alphaproteobacteria</taxon>
        <taxon>Hyphomicrobiales</taxon>
        <taxon>Rhizobiaceae</taxon>
        <taxon>Shinella</taxon>
    </lineage>
</organism>
<name>A0A7W7YUD9_9HYPH</name>
<feature type="domain" description="FAD/NAD(P)-binding" evidence="7">
    <location>
        <begin position="34"/>
        <end position="350"/>
    </location>
</feature>
<dbReference type="Pfam" id="PF02852">
    <property type="entry name" value="Pyr_redox_dim"/>
    <property type="match status" value="1"/>
</dbReference>
<feature type="binding site" evidence="5">
    <location>
        <begin position="206"/>
        <end position="213"/>
    </location>
    <ligand>
        <name>NAD(+)</name>
        <dbReference type="ChEBI" id="CHEBI:57540"/>
    </ligand>
</feature>
<keyword evidence="3 5" id="KW-0274">FAD</keyword>
<feature type="binding site" evidence="5">
    <location>
        <position position="80"/>
    </location>
    <ligand>
        <name>FAD</name>
        <dbReference type="ChEBI" id="CHEBI:57692"/>
    </ligand>
</feature>
<reference evidence="8 9" key="1">
    <citation type="submission" date="2020-08" db="EMBL/GenBank/DDBJ databases">
        <title>Genomic Encyclopedia of Type Strains, Phase IV (KMG-IV): sequencing the most valuable type-strain genomes for metagenomic binning, comparative biology and taxonomic classification.</title>
        <authorList>
            <person name="Goeker M."/>
        </authorList>
    </citation>
    <scope>NUCLEOTIDE SEQUENCE [LARGE SCALE GENOMIC DNA]</scope>
    <source>
        <strain evidence="8 9">DSM 21319</strain>
    </source>
</reference>
<dbReference type="PRINTS" id="PR00368">
    <property type="entry name" value="FADPNR"/>
</dbReference>
<dbReference type="AlphaFoldDB" id="A0A7W7YUD9"/>
<evidence type="ECO:0000259" key="7">
    <source>
        <dbReference type="Pfam" id="PF07992"/>
    </source>
</evidence>
<comment type="similarity">
    <text evidence="1">Belongs to the class-I pyridine nucleotide-disulfide oxidoreductase family.</text>
</comment>
<evidence type="ECO:0000256" key="4">
    <source>
        <dbReference type="ARBA" id="ARBA00023002"/>
    </source>
</evidence>
<keyword evidence="9" id="KW-1185">Reference proteome</keyword>
<feature type="binding site" evidence="5">
    <location>
        <position position="296"/>
    </location>
    <ligand>
        <name>NAD(+)</name>
        <dbReference type="ChEBI" id="CHEBI:57540"/>
    </ligand>
</feature>
<dbReference type="InterPro" id="IPR001100">
    <property type="entry name" value="Pyr_nuc-diS_OxRdtase"/>
</dbReference>
<keyword evidence="4" id="KW-0560">Oxidoreductase</keyword>
<dbReference type="Proteomes" id="UP000535406">
    <property type="component" value="Unassembled WGS sequence"/>
</dbReference>
<dbReference type="GO" id="GO:0003955">
    <property type="term" value="F:NAD(P)H dehydrogenase (quinone) activity"/>
    <property type="evidence" value="ECO:0007669"/>
    <property type="project" value="TreeGrafter"/>
</dbReference>
<dbReference type="PANTHER" id="PTHR43014:SF2">
    <property type="entry name" value="MERCURIC REDUCTASE"/>
    <property type="match status" value="1"/>
</dbReference>
<dbReference type="Gene3D" id="3.50.50.60">
    <property type="entry name" value="FAD/NAD(P)-binding domain"/>
    <property type="match status" value="2"/>
</dbReference>
<dbReference type="GO" id="GO:0050660">
    <property type="term" value="F:flavin adenine dinucleotide binding"/>
    <property type="evidence" value="ECO:0007669"/>
    <property type="project" value="TreeGrafter"/>
</dbReference>
<comment type="cofactor">
    <cofactor evidence="5">
        <name>FAD</name>
        <dbReference type="ChEBI" id="CHEBI:57692"/>
    </cofactor>
    <text evidence="5">Binds 1 FAD per subunit.</text>
</comment>
<evidence type="ECO:0000256" key="2">
    <source>
        <dbReference type="ARBA" id="ARBA00022630"/>
    </source>
</evidence>
<gene>
    <name evidence="8" type="ORF">HNQ66_001708</name>
</gene>
<protein>
    <submittedName>
        <fullName evidence="8">Pyruvate/2-oxoglutarate dehydrogenase complex dihydrolipoamide dehydrogenase (E3) component</fullName>
    </submittedName>
</protein>
<sequence>MQRTAPEARPDDEARFLERVRPGNWRNPRPKGLYDLAVIGAGPAGLAAAEHAARRGFSVALVERAHLGGNSLNAGSVPSKAIIRTAHAYDAMRDAGEFGAPEVEDPALDFTAAMARMRRIRTRISVYHSAHDLAALGIDLFFGEARFAGANALFVDDERLAFRKALIATGARPRIPDIPNLERTGYRTSATIFEMTALPKRLAVIGGGPLGCELAQAFCRLGAHVTIVQNNPKFLPREERDAAEILSWSMARDGMEIRLNTTATGTRRKGDTKILETLNNDVSGEIEADEILVCTGRVPNIETLDLAAAGIAADPRRGVTVDEFLRSSNPDVYAAGDACLPLKFTNAAQSSARMAVGNALLGTRQRHDNSVIPWCTFCDPEIAHIGLQVWDARRQAIPIKSYTVMLNDVDRAITDGQETGFVKIHVAEGSDRILGATIVASRASELINEMAVIMSAGIGMQALADVVHTYPAQSGAIMLAAQAYRRDTDGTVRNDPSRKPLA</sequence>
<feature type="binding site" evidence="5">
    <location>
        <position position="337"/>
    </location>
    <ligand>
        <name>FAD</name>
        <dbReference type="ChEBI" id="CHEBI:57692"/>
    </ligand>
</feature>
<dbReference type="InterPro" id="IPR023753">
    <property type="entry name" value="FAD/NAD-binding_dom"/>
</dbReference>
<keyword evidence="2" id="KW-0285">Flavoprotein</keyword>
<dbReference type="InterPro" id="IPR004099">
    <property type="entry name" value="Pyr_nucl-diS_OxRdtase_dimer"/>
</dbReference>